<protein>
    <submittedName>
        <fullName evidence="6">TIGR03862 family flavoprotein</fullName>
    </submittedName>
</protein>
<evidence type="ECO:0000313" key="6">
    <source>
        <dbReference type="EMBL" id="MEV8466072.1"/>
    </source>
</evidence>
<evidence type="ECO:0000256" key="3">
    <source>
        <dbReference type="ARBA" id="ARBA00022827"/>
    </source>
</evidence>
<accession>A0ABV3L3F7</accession>
<dbReference type="Gene3D" id="3.50.50.60">
    <property type="entry name" value="FAD/NAD(P)-binding domain"/>
    <property type="match status" value="1"/>
</dbReference>
<keyword evidence="7" id="KW-1185">Reference proteome</keyword>
<dbReference type="InterPro" id="IPR057661">
    <property type="entry name" value="RsdA/BaiN/AoA(So)_Rossmann"/>
</dbReference>
<dbReference type="Proteomes" id="UP001553161">
    <property type="component" value="Unassembled WGS sequence"/>
</dbReference>
<comment type="cofactor">
    <cofactor evidence="1">
        <name>FAD</name>
        <dbReference type="ChEBI" id="CHEBI:57692"/>
    </cofactor>
</comment>
<sequence>MAAGQEQVEALIIGAGPAGMMAAEVLAQAGHRVVLVEAKPSIARKLLMAGKSGLNLTKAEDPARFLAAYGTAADWLAPLLAGFGPEAVQDWARGLGQPVFTGSTGRVFPKVMKASPLVRAWAARLGALGVERRTRWRWTGWDGAAVLFDTPEGPRRVLADATVLALGGASWARLGSDGAWAGILAGAGVTPTPFAPANAGICIHWSPHMSRHFGTPVKGAALRAGPVLSRGEFVISARGLEGGGVYPLSPQMRAGARLHVDLLPDRTAAWITERLARPRGKATVAAHLRKSLKLDPARLALLQEFGRPLPDTPEALARCLKALPIAHTGLRPLDEAISTAGGVPRAALDDGLMLTARPGTFCAGEMLDWEAPTGGYLLTGCLATGRHAGRAAAAWLSGGTLDASVEISPRLS</sequence>
<dbReference type="Gene3D" id="1.10.8.260">
    <property type="entry name" value="HI0933 insert domain-like"/>
    <property type="match status" value="1"/>
</dbReference>
<organism evidence="6 7">
    <name type="scientific">Meridianimarinicoccus marinus</name>
    <dbReference type="NCBI Taxonomy" id="3231483"/>
    <lineage>
        <taxon>Bacteria</taxon>
        <taxon>Pseudomonadati</taxon>
        <taxon>Pseudomonadota</taxon>
        <taxon>Alphaproteobacteria</taxon>
        <taxon>Rhodobacterales</taxon>
        <taxon>Paracoccaceae</taxon>
        <taxon>Meridianimarinicoccus</taxon>
    </lineage>
</organism>
<dbReference type="Pfam" id="PF22780">
    <property type="entry name" value="HI0933_like_1st"/>
    <property type="match status" value="1"/>
</dbReference>
<gene>
    <name evidence="6" type="ORF">AB0T83_04640</name>
</gene>
<dbReference type="InterPro" id="IPR055178">
    <property type="entry name" value="RsdA/BaiN/AoA(So)-like_dom"/>
</dbReference>
<dbReference type="InterPro" id="IPR004792">
    <property type="entry name" value="BaiN-like"/>
</dbReference>
<dbReference type="Gene3D" id="2.40.30.10">
    <property type="entry name" value="Translation factors"/>
    <property type="match status" value="1"/>
</dbReference>
<dbReference type="PANTHER" id="PTHR42887">
    <property type="entry name" value="OS12G0638800 PROTEIN"/>
    <property type="match status" value="1"/>
</dbReference>
<dbReference type="Pfam" id="PF03486">
    <property type="entry name" value="HI0933_like"/>
    <property type="match status" value="1"/>
</dbReference>
<comment type="caution">
    <text evidence="6">The sequence shown here is derived from an EMBL/GenBank/DDBJ whole genome shotgun (WGS) entry which is preliminary data.</text>
</comment>
<dbReference type="EMBL" id="JBFBVU010000003">
    <property type="protein sequence ID" value="MEV8466072.1"/>
    <property type="molecule type" value="Genomic_DNA"/>
</dbReference>
<evidence type="ECO:0000259" key="4">
    <source>
        <dbReference type="Pfam" id="PF03486"/>
    </source>
</evidence>
<dbReference type="NCBIfam" id="TIGR03862">
    <property type="entry name" value="flavo_PP4765"/>
    <property type="match status" value="1"/>
</dbReference>
<evidence type="ECO:0000259" key="5">
    <source>
        <dbReference type="Pfam" id="PF22780"/>
    </source>
</evidence>
<evidence type="ECO:0000256" key="1">
    <source>
        <dbReference type="ARBA" id="ARBA00001974"/>
    </source>
</evidence>
<dbReference type="InterPro" id="IPR036188">
    <property type="entry name" value="FAD/NAD-bd_sf"/>
</dbReference>
<dbReference type="PRINTS" id="PR00368">
    <property type="entry name" value="FADPNR"/>
</dbReference>
<dbReference type="RefSeq" id="WP_366191879.1">
    <property type="nucleotide sequence ID" value="NZ_JBFBVU010000003.1"/>
</dbReference>
<proteinExistence type="predicted"/>
<keyword evidence="2" id="KW-0285">Flavoprotein</keyword>
<feature type="domain" description="RsdA/BaiN/AoA(So)-like insert" evidence="5">
    <location>
        <begin position="196"/>
        <end position="338"/>
    </location>
</feature>
<name>A0ABV3L3F7_9RHOB</name>
<evidence type="ECO:0000256" key="2">
    <source>
        <dbReference type="ARBA" id="ARBA00022630"/>
    </source>
</evidence>
<keyword evidence="3" id="KW-0274">FAD</keyword>
<feature type="domain" description="RsdA/BaiN/AoA(So)-like Rossmann fold-like" evidence="4">
    <location>
        <begin position="10"/>
        <end position="390"/>
    </location>
</feature>
<dbReference type="PANTHER" id="PTHR42887:SF1">
    <property type="entry name" value="BLR3961 PROTEIN"/>
    <property type="match status" value="1"/>
</dbReference>
<dbReference type="SUPFAM" id="SSF51905">
    <property type="entry name" value="FAD/NAD(P)-binding domain"/>
    <property type="match status" value="1"/>
</dbReference>
<dbReference type="SUPFAM" id="SSF160996">
    <property type="entry name" value="HI0933 insert domain-like"/>
    <property type="match status" value="1"/>
</dbReference>
<dbReference type="InterPro" id="IPR022460">
    <property type="entry name" value="Flavoprotein_PP4765"/>
</dbReference>
<dbReference type="NCBIfam" id="TIGR00275">
    <property type="entry name" value="aminoacetone oxidase family FAD-binding enzyme"/>
    <property type="match status" value="1"/>
</dbReference>
<evidence type="ECO:0000313" key="7">
    <source>
        <dbReference type="Proteomes" id="UP001553161"/>
    </source>
</evidence>
<reference evidence="6 7" key="1">
    <citation type="submission" date="2024-07" db="EMBL/GenBank/DDBJ databases">
        <authorList>
            <person name="Kang M."/>
        </authorList>
    </citation>
    <scope>NUCLEOTIDE SEQUENCE [LARGE SCALE GENOMIC DNA]</scope>
    <source>
        <strain evidence="6 7">DFM31</strain>
    </source>
</reference>
<dbReference type="InterPro" id="IPR023166">
    <property type="entry name" value="BaiN-like_dom_sf"/>
</dbReference>